<keyword evidence="1" id="KW-1185">Reference proteome</keyword>
<dbReference type="CTD" id="440603"/>
<sequence>MSNLSFEEQTKHTVNALFKDFLTPLQPANQSGGMETYSVVHGAWVLCMSDRCEPPASGPPVLLSATPLMAILSSVGSYTLAWYAQDSSFSHERAFLALLVKLLESVARMAPKKVEQLTAPVVHVISRNKISGTRAIQEFIQKKGGWKAGEQRRVVLLLTGRTASLTNQDIHNFWSLKRQINHLCLGRTQPS</sequence>
<dbReference type="AlphaFoldDB" id="A0A1S3FUM1"/>
<dbReference type="RefSeq" id="XP_012880075.1">
    <property type="nucleotide sequence ID" value="XM_013024621.1"/>
</dbReference>
<dbReference type="PANTHER" id="PTHR36466">
    <property type="entry name" value="BCL-2-LIKE PROTEIN 15"/>
    <property type="match status" value="1"/>
</dbReference>
<accession>A0A1S3FUM1</accession>
<proteinExistence type="predicted"/>
<dbReference type="Proteomes" id="UP000081671">
    <property type="component" value="Unplaced"/>
</dbReference>
<dbReference type="PANTHER" id="PTHR36466:SF1">
    <property type="entry name" value="BCL-2-LIKE PROTEIN 15"/>
    <property type="match status" value="1"/>
</dbReference>
<dbReference type="OrthoDB" id="9950208at2759"/>
<gene>
    <name evidence="2" type="primary">Bcl2l15</name>
</gene>
<dbReference type="FunCoup" id="A0A1S3FUM1">
    <property type="interactions" value="952"/>
</dbReference>
<name>A0A1S3FUM1_DIPOR</name>
<dbReference type="GO" id="GO:0005634">
    <property type="term" value="C:nucleus"/>
    <property type="evidence" value="ECO:0007669"/>
    <property type="project" value="TreeGrafter"/>
</dbReference>
<evidence type="ECO:0000313" key="2">
    <source>
        <dbReference type="RefSeq" id="XP_012880075.1"/>
    </source>
</evidence>
<protein>
    <submittedName>
        <fullName evidence="2">LOW QUALITY PROTEIN: bcl-2-like protein 15</fullName>
    </submittedName>
</protein>
<dbReference type="GO" id="GO:0005829">
    <property type="term" value="C:cytosol"/>
    <property type="evidence" value="ECO:0007669"/>
    <property type="project" value="TreeGrafter"/>
</dbReference>
<dbReference type="InParanoid" id="A0A1S3FUM1"/>
<dbReference type="GeneID" id="105991881"/>
<dbReference type="InterPro" id="IPR033543">
    <property type="entry name" value="BCL2L15"/>
</dbReference>
<dbReference type="KEGG" id="dord:105991881"/>
<evidence type="ECO:0000313" key="1">
    <source>
        <dbReference type="Proteomes" id="UP000081671"/>
    </source>
</evidence>
<organism evidence="1 2">
    <name type="scientific">Dipodomys ordii</name>
    <name type="common">Ord's kangaroo rat</name>
    <dbReference type="NCBI Taxonomy" id="10020"/>
    <lineage>
        <taxon>Eukaryota</taxon>
        <taxon>Metazoa</taxon>
        <taxon>Chordata</taxon>
        <taxon>Craniata</taxon>
        <taxon>Vertebrata</taxon>
        <taxon>Euteleostomi</taxon>
        <taxon>Mammalia</taxon>
        <taxon>Eutheria</taxon>
        <taxon>Euarchontoglires</taxon>
        <taxon>Glires</taxon>
        <taxon>Rodentia</taxon>
        <taxon>Castorimorpha</taxon>
        <taxon>Heteromyidae</taxon>
        <taxon>Dipodomyinae</taxon>
        <taxon>Dipodomys</taxon>
    </lineage>
</organism>
<reference evidence="2" key="1">
    <citation type="submission" date="2025-08" db="UniProtKB">
        <authorList>
            <consortium name="RefSeq"/>
        </authorList>
    </citation>
    <scope>IDENTIFICATION</scope>
    <source>
        <tissue evidence="2">Kidney</tissue>
    </source>
</reference>